<proteinExistence type="predicted"/>
<reference evidence="1" key="1">
    <citation type="journal article" date="2020" name="Stud. Mycol.">
        <title>101 Dothideomycetes genomes: a test case for predicting lifestyles and emergence of pathogens.</title>
        <authorList>
            <person name="Haridas S."/>
            <person name="Albert R."/>
            <person name="Binder M."/>
            <person name="Bloem J."/>
            <person name="Labutti K."/>
            <person name="Salamov A."/>
            <person name="Andreopoulos B."/>
            <person name="Baker S."/>
            <person name="Barry K."/>
            <person name="Bills G."/>
            <person name="Bluhm B."/>
            <person name="Cannon C."/>
            <person name="Castanera R."/>
            <person name="Culley D."/>
            <person name="Daum C."/>
            <person name="Ezra D."/>
            <person name="Gonzalez J."/>
            <person name="Henrissat B."/>
            <person name="Kuo A."/>
            <person name="Liang C."/>
            <person name="Lipzen A."/>
            <person name="Lutzoni F."/>
            <person name="Magnuson J."/>
            <person name="Mondo S."/>
            <person name="Nolan M."/>
            <person name="Ohm R."/>
            <person name="Pangilinan J."/>
            <person name="Park H.-J."/>
            <person name="Ramirez L."/>
            <person name="Alfaro M."/>
            <person name="Sun H."/>
            <person name="Tritt A."/>
            <person name="Yoshinaga Y."/>
            <person name="Zwiers L.-H."/>
            <person name="Turgeon B."/>
            <person name="Goodwin S."/>
            <person name="Spatafora J."/>
            <person name="Crous P."/>
            <person name="Grigoriev I."/>
        </authorList>
    </citation>
    <scope>NUCLEOTIDE SEQUENCE</scope>
    <source>
        <strain evidence="1">CBS 116435</strain>
    </source>
</reference>
<sequence length="149" mass="16252">MPPGPPLAISRVGHAFSAGLHTTPPVSDGNAPVLCRAVLCCAVLRQMAVRQAFARPTTLLIHQIASWLLLPIFRYGDKETFDRHVAMARTSPQPSVVVVGCRGIASVYMPMASMHLTMHNLPHVERPNRILHRTCLHAYMRLGDAAAAT</sequence>
<evidence type="ECO:0000313" key="2">
    <source>
        <dbReference type="Proteomes" id="UP000799441"/>
    </source>
</evidence>
<accession>A0A9P4Q0L9</accession>
<name>A0A9P4Q0L9_9PEZI</name>
<gene>
    <name evidence="1" type="ORF">K431DRAFT_298863</name>
</gene>
<evidence type="ECO:0000313" key="1">
    <source>
        <dbReference type="EMBL" id="KAF2716186.1"/>
    </source>
</evidence>
<dbReference type="AlphaFoldDB" id="A0A9P4Q0L9"/>
<organism evidence="1 2">
    <name type="scientific">Polychaeton citri CBS 116435</name>
    <dbReference type="NCBI Taxonomy" id="1314669"/>
    <lineage>
        <taxon>Eukaryota</taxon>
        <taxon>Fungi</taxon>
        <taxon>Dikarya</taxon>
        <taxon>Ascomycota</taxon>
        <taxon>Pezizomycotina</taxon>
        <taxon>Dothideomycetes</taxon>
        <taxon>Dothideomycetidae</taxon>
        <taxon>Capnodiales</taxon>
        <taxon>Capnodiaceae</taxon>
        <taxon>Polychaeton</taxon>
    </lineage>
</organism>
<keyword evidence="2" id="KW-1185">Reference proteome</keyword>
<dbReference type="EMBL" id="MU003888">
    <property type="protein sequence ID" value="KAF2716186.1"/>
    <property type="molecule type" value="Genomic_DNA"/>
</dbReference>
<dbReference type="Proteomes" id="UP000799441">
    <property type="component" value="Unassembled WGS sequence"/>
</dbReference>
<comment type="caution">
    <text evidence="1">The sequence shown here is derived from an EMBL/GenBank/DDBJ whole genome shotgun (WGS) entry which is preliminary data.</text>
</comment>
<protein>
    <submittedName>
        <fullName evidence="1">Uncharacterized protein</fullName>
    </submittedName>
</protein>